<feature type="active site" evidence="5">
    <location>
        <position position="173"/>
    </location>
</feature>
<dbReference type="KEGG" id="samy:DB32_000092"/>
<proteinExistence type="inferred from homology"/>
<keyword evidence="3" id="KW-0560">Oxidoreductase</keyword>
<dbReference type="InterPro" id="IPR004849">
    <property type="entry name" value="6DGDH_YqeC"/>
</dbReference>
<dbReference type="EMBL" id="CP011125">
    <property type="protein sequence ID" value="AKF02944.1"/>
    <property type="molecule type" value="Genomic_DNA"/>
</dbReference>
<dbReference type="GO" id="GO:0019521">
    <property type="term" value="P:D-gluconate metabolic process"/>
    <property type="evidence" value="ECO:0007669"/>
    <property type="project" value="UniProtKB-KW"/>
</dbReference>
<protein>
    <submittedName>
        <fullName evidence="7">6-phosphogluconate dehydrogenase, decarboxylating</fullName>
    </submittedName>
</protein>
<evidence type="ECO:0000313" key="7">
    <source>
        <dbReference type="EMBL" id="AKF02944.1"/>
    </source>
</evidence>
<dbReference type="Gene3D" id="1.10.1040.10">
    <property type="entry name" value="N-(1-d-carboxylethyl)-l-norvaline Dehydrogenase, domain 2"/>
    <property type="match status" value="1"/>
</dbReference>
<dbReference type="InterPro" id="IPR008927">
    <property type="entry name" value="6-PGluconate_DH-like_C_sf"/>
</dbReference>
<dbReference type="GO" id="GO:0006098">
    <property type="term" value="P:pentose-phosphate shunt"/>
    <property type="evidence" value="ECO:0007669"/>
    <property type="project" value="UniProtKB-UniPathway"/>
</dbReference>
<reference evidence="7 8" key="1">
    <citation type="submission" date="2015-03" db="EMBL/GenBank/DDBJ databases">
        <title>Genome assembly of Sandaracinus amylolyticus DSM 53668.</title>
        <authorList>
            <person name="Sharma G."/>
            <person name="Subramanian S."/>
        </authorList>
    </citation>
    <scope>NUCLEOTIDE SEQUENCE [LARGE SCALE GENOMIC DNA]</scope>
    <source>
        <strain evidence="7 8">DSM 53668</strain>
    </source>
</reference>
<comment type="pathway">
    <text evidence="1">Carbohydrate degradation; pentose phosphate pathway.</text>
</comment>
<dbReference type="PRINTS" id="PR00076">
    <property type="entry name" value="6PGDHDRGNASE"/>
</dbReference>
<dbReference type="SMART" id="SM01350">
    <property type="entry name" value="6PGD"/>
    <property type="match status" value="1"/>
</dbReference>
<dbReference type="NCBIfam" id="NF007161">
    <property type="entry name" value="PRK09599.1"/>
    <property type="match status" value="1"/>
</dbReference>
<dbReference type="GO" id="GO:0016054">
    <property type="term" value="P:organic acid catabolic process"/>
    <property type="evidence" value="ECO:0007669"/>
    <property type="project" value="UniProtKB-ARBA"/>
</dbReference>
<comment type="similarity">
    <text evidence="2">Belongs to the 6-phosphogluconate dehydrogenase family.</text>
</comment>
<evidence type="ECO:0000256" key="3">
    <source>
        <dbReference type="ARBA" id="ARBA00023002"/>
    </source>
</evidence>
<keyword evidence="4" id="KW-0311">Gluconate utilization</keyword>
<dbReference type="Proteomes" id="UP000034883">
    <property type="component" value="Chromosome"/>
</dbReference>
<dbReference type="GO" id="GO:0050661">
    <property type="term" value="F:NADP binding"/>
    <property type="evidence" value="ECO:0007669"/>
    <property type="project" value="InterPro"/>
</dbReference>
<sequence>MMQIGFVGLGKMGANMVRRLIERGGHEVVVWDRDPRAIAELARAGARGAESPEDLARTLAPPRVIWLMVPAGAPVDEALDALAGNTTRGDVFVDGGNSFYKDSMRRAGALAARGQHLLDAGTSGGVWGRELGYCLMIGGAPEAFAHARPVLETLAPPDGFAHVGASGAGHFCKMVHNGIEYGLMQAYAEGFALMEASPFEFDLAKVATLWNQGSVVRSWLLELAQRAFQDDPRLEKVAAWVDDTGEGRWTVQAAVEHAVPTPAIAAALFARFRSRQEQSFADRVLATLRKQFGGHATKPRA</sequence>
<dbReference type="InterPro" id="IPR006115">
    <property type="entry name" value="6PGDH_NADP-bd"/>
</dbReference>
<evidence type="ECO:0000256" key="5">
    <source>
        <dbReference type="PIRSR" id="PIRSR000103-1"/>
    </source>
</evidence>
<dbReference type="SUPFAM" id="SSF51735">
    <property type="entry name" value="NAD(P)-binding Rossmann-fold domains"/>
    <property type="match status" value="1"/>
</dbReference>
<dbReference type="Gene3D" id="3.40.50.720">
    <property type="entry name" value="NAD(P)-binding Rossmann-like Domain"/>
    <property type="match status" value="1"/>
</dbReference>
<evidence type="ECO:0000256" key="2">
    <source>
        <dbReference type="ARBA" id="ARBA00008419"/>
    </source>
</evidence>
<dbReference type="UniPathway" id="UPA00115"/>
<evidence type="ECO:0000313" key="8">
    <source>
        <dbReference type="Proteomes" id="UP000034883"/>
    </source>
</evidence>
<gene>
    <name evidence="7" type="ORF">DB32_000092</name>
</gene>
<dbReference type="InterPro" id="IPR006183">
    <property type="entry name" value="Pgluconate_DH"/>
</dbReference>
<dbReference type="PIRSF" id="PIRSF000103">
    <property type="entry name" value="HIBADH"/>
    <property type="match status" value="1"/>
</dbReference>
<evidence type="ECO:0000259" key="6">
    <source>
        <dbReference type="SMART" id="SM01350"/>
    </source>
</evidence>
<dbReference type="GO" id="GO:0004616">
    <property type="term" value="F:phosphogluconate dehydrogenase (decarboxylating) activity"/>
    <property type="evidence" value="ECO:0007669"/>
    <property type="project" value="InterPro"/>
</dbReference>
<dbReference type="Pfam" id="PF03446">
    <property type="entry name" value="NAD_binding_2"/>
    <property type="match status" value="1"/>
</dbReference>
<dbReference type="InterPro" id="IPR002204">
    <property type="entry name" value="3-OH-isobutyrate_DH-rel_CS"/>
</dbReference>
<dbReference type="InterPro" id="IPR013328">
    <property type="entry name" value="6PGD_dom2"/>
</dbReference>
<dbReference type="STRING" id="927083.DB32_000092"/>
<dbReference type="AlphaFoldDB" id="A0A0F6SD73"/>
<name>A0A0F6SD73_9BACT</name>
<dbReference type="InterPro" id="IPR015815">
    <property type="entry name" value="HIBADH-related"/>
</dbReference>
<evidence type="ECO:0000256" key="4">
    <source>
        <dbReference type="ARBA" id="ARBA00023064"/>
    </source>
</evidence>
<organism evidence="7 8">
    <name type="scientific">Sandaracinus amylolyticus</name>
    <dbReference type="NCBI Taxonomy" id="927083"/>
    <lineage>
        <taxon>Bacteria</taxon>
        <taxon>Pseudomonadati</taxon>
        <taxon>Myxococcota</taxon>
        <taxon>Polyangia</taxon>
        <taxon>Polyangiales</taxon>
        <taxon>Sandaracinaceae</taxon>
        <taxon>Sandaracinus</taxon>
    </lineage>
</organism>
<accession>A0A0F6SD73</accession>
<evidence type="ECO:0000256" key="1">
    <source>
        <dbReference type="ARBA" id="ARBA00004959"/>
    </source>
</evidence>
<dbReference type="NCBIfam" id="TIGR00872">
    <property type="entry name" value="gnd_rel"/>
    <property type="match status" value="1"/>
</dbReference>
<dbReference type="SUPFAM" id="SSF48179">
    <property type="entry name" value="6-phosphogluconate dehydrogenase C-terminal domain-like"/>
    <property type="match status" value="1"/>
</dbReference>
<dbReference type="InterPro" id="IPR006114">
    <property type="entry name" value="6PGDH_C"/>
</dbReference>
<keyword evidence="8" id="KW-1185">Reference proteome</keyword>
<dbReference type="PANTHER" id="PTHR11811">
    <property type="entry name" value="6-PHOSPHOGLUCONATE DEHYDROGENASE"/>
    <property type="match status" value="1"/>
</dbReference>
<dbReference type="Pfam" id="PF00393">
    <property type="entry name" value="6PGD"/>
    <property type="match status" value="1"/>
</dbReference>
<dbReference type="InterPro" id="IPR036291">
    <property type="entry name" value="NAD(P)-bd_dom_sf"/>
</dbReference>
<dbReference type="PROSITE" id="PS00895">
    <property type="entry name" value="3_HYDROXYISOBUT_DH"/>
    <property type="match status" value="1"/>
</dbReference>
<feature type="domain" description="6-phosphogluconate dehydrogenase C-terminal" evidence="6">
    <location>
        <begin position="169"/>
        <end position="297"/>
    </location>
</feature>